<dbReference type="EMBL" id="QLZR01000001">
    <property type="protein sequence ID" value="RAZ81203.1"/>
    <property type="molecule type" value="Genomic_DNA"/>
</dbReference>
<comment type="caution">
    <text evidence="1">The sequence shown here is derived from an EMBL/GenBank/DDBJ whole genome shotgun (WGS) entry which is preliminary data.</text>
</comment>
<dbReference type="AlphaFoldDB" id="A0A365L748"/>
<dbReference type="Proteomes" id="UP000251002">
    <property type="component" value="Unassembled WGS sequence"/>
</dbReference>
<proteinExistence type="predicted"/>
<protein>
    <submittedName>
        <fullName evidence="1">Uncharacterized protein</fullName>
    </submittedName>
</protein>
<organism evidence="1 2">
    <name type="scientific">Planococcus halotolerans</name>
    <dbReference type="NCBI Taxonomy" id="2233542"/>
    <lineage>
        <taxon>Bacteria</taxon>
        <taxon>Bacillati</taxon>
        <taxon>Bacillota</taxon>
        <taxon>Bacilli</taxon>
        <taxon>Bacillales</taxon>
        <taxon>Caryophanaceae</taxon>
        <taxon>Planococcus</taxon>
    </lineage>
</organism>
<name>A0A365L748_9BACL</name>
<keyword evidence="2" id="KW-1185">Reference proteome</keyword>
<gene>
    <name evidence="1" type="ORF">DP120_02645</name>
</gene>
<sequence>MFIFKRKPILPDNNLDILKTEVGRTVELMLIDKEETILFMKRYDLILIFCWENEYINGSLYQYSTFTVCQNGLSNIRNIPLYEVKRYFRNSDDSIVYIDDDTLKKLSKQNQQVFYALSELLNTFEIDAHSSKVYKCIW</sequence>
<reference evidence="1 2" key="1">
    <citation type="submission" date="2018-06" db="EMBL/GenBank/DDBJ databases">
        <title>The draft genome sequences of strains SCU63 and S1.</title>
        <authorList>
            <person name="Gan L."/>
        </authorList>
    </citation>
    <scope>NUCLEOTIDE SEQUENCE [LARGE SCALE GENOMIC DNA]</scope>
    <source>
        <strain evidence="1 2">SCU63</strain>
    </source>
</reference>
<evidence type="ECO:0000313" key="1">
    <source>
        <dbReference type="EMBL" id="RAZ81203.1"/>
    </source>
</evidence>
<accession>A0A365L748</accession>
<dbReference type="RefSeq" id="WP_112221626.1">
    <property type="nucleotide sequence ID" value="NZ_CP196859.1"/>
</dbReference>
<evidence type="ECO:0000313" key="2">
    <source>
        <dbReference type="Proteomes" id="UP000251002"/>
    </source>
</evidence>